<accession>A0A2T7NEP4</accession>
<dbReference type="Pfam" id="PF05192">
    <property type="entry name" value="MutS_III"/>
    <property type="match status" value="1"/>
</dbReference>
<dbReference type="InterPro" id="IPR036678">
    <property type="entry name" value="MutS_con_dom_sf"/>
</dbReference>
<reference evidence="15 16" key="1">
    <citation type="submission" date="2018-04" db="EMBL/GenBank/DDBJ databases">
        <title>The genome of golden apple snail Pomacea canaliculata provides insight into stress tolerance and invasive adaptation.</title>
        <authorList>
            <person name="Liu C."/>
            <person name="Liu B."/>
            <person name="Ren Y."/>
            <person name="Zhang Y."/>
            <person name="Wang H."/>
            <person name="Li S."/>
            <person name="Jiang F."/>
            <person name="Yin L."/>
            <person name="Zhang G."/>
            <person name="Qian W."/>
            <person name="Fan W."/>
        </authorList>
    </citation>
    <scope>NUCLEOTIDE SEQUENCE [LARGE SCALE GENOMIC DNA]</scope>
    <source>
        <strain evidence="15">SZHN2017</strain>
        <tissue evidence="15">Muscle</tissue>
    </source>
</reference>
<dbReference type="PANTHER" id="PTHR11361:SF122">
    <property type="entry name" value="DNA MISMATCH REPAIR PROTEIN MSH3"/>
    <property type="match status" value="1"/>
</dbReference>
<evidence type="ECO:0000256" key="1">
    <source>
        <dbReference type="ARBA" id="ARBA00004123"/>
    </source>
</evidence>
<dbReference type="GO" id="GO:0006298">
    <property type="term" value="P:mismatch repair"/>
    <property type="evidence" value="ECO:0007669"/>
    <property type="project" value="InterPro"/>
</dbReference>
<dbReference type="SUPFAM" id="SSF53150">
    <property type="entry name" value="DNA repair protein MutS, domain II"/>
    <property type="match status" value="1"/>
</dbReference>
<dbReference type="SUPFAM" id="SSF48334">
    <property type="entry name" value="DNA repair protein MutS, domain III"/>
    <property type="match status" value="1"/>
</dbReference>
<keyword evidence="16" id="KW-1185">Reference proteome</keyword>
<evidence type="ECO:0000313" key="16">
    <source>
        <dbReference type="Proteomes" id="UP000245119"/>
    </source>
</evidence>
<dbReference type="InterPro" id="IPR016151">
    <property type="entry name" value="DNA_mismatch_repair_MutS_N"/>
</dbReference>
<keyword evidence="6" id="KW-0067">ATP-binding</keyword>
<evidence type="ECO:0000256" key="9">
    <source>
        <dbReference type="ARBA" id="ARBA00023242"/>
    </source>
</evidence>
<dbReference type="AlphaFoldDB" id="A0A2T7NEP4"/>
<feature type="coiled-coil region" evidence="12">
    <location>
        <begin position="727"/>
        <end position="754"/>
    </location>
</feature>
<feature type="region of interest" description="Disordered" evidence="13">
    <location>
        <begin position="19"/>
        <end position="216"/>
    </location>
</feature>
<dbReference type="InterPro" id="IPR000432">
    <property type="entry name" value="DNA_mismatch_repair_MutS_C"/>
</dbReference>
<dbReference type="SUPFAM" id="SSF52540">
    <property type="entry name" value="P-loop containing nucleoside triphosphate hydrolases"/>
    <property type="match status" value="1"/>
</dbReference>
<comment type="caution">
    <text evidence="15">The sequence shown here is derived from an EMBL/GenBank/DDBJ whole genome shotgun (WGS) entry which is preliminary data.</text>
</comment>
<dbReference type="Pfam" id="PF05188">
    <property type="entry name" value="MutS_II"/>
    <property type="match status" value="1"/>
</dbReference>
<dbReference type="PANTHER" id="PTHR11361">
    <property type="entry name" value="DNA MISMATCH REPAIR PROTEIN MUTS FAMILY MEMBER"/>
    <property type="match status" value="1"/>
</dbReference>
<dbReference type="Proteomes" id="UP000245119">
    <property type="component" value="Linkage Group LG13"/>
</dbReference>
<dbReference type="Pfam" id="PF01624">
    <property type="entry name" value="MutS_I"/>
    <property type="match status" value="1"/>
</dbReference>
<keyword evidence="9" id="KW-0539">Nucleus</keyword>
<dbReference type="GO" id="GO:0005524">
    <property type="term" value="F:ATP binding"/>
    <property type="evidence" value="ECO:0007669"/>
    <property type="project" value="UniProtKB-UniRule"/>
</dbReference>
<evidence type="ECO:0000256" key="2">
    <source>
        <dbReference type="ARBA" id="ARBA00007094"/>
    </source>
</evidence>
<dbReference type="SMART" id="SM00533">
    <property type="entry name" value="MUTSd"/>
    <property type="match status" value="1"/>
</dbReference>
<keyword evidence="12" id="KW-0175">Coiled coil</keyword>
<proteinExistence type="inferred from homology"/>
<gene>
    <name evidence="15" type="ORF">C0Q70_20134</name>
</gene>
<dbReference type="SMART" id="SM00534">
    <property type="entry name" value="MUTSac"/>
    <property type="match status" value="1"/>
</dbReference>
<dbReference type="InterPro" id="IPR045076">
    <property type="entry name" value="MutS"/>
</dbReference>
<dbReference type="Gene3D" id="3.40.1170.10">
    <property type="entry name" value="DNA repair protein MutS, domain I"/>
    <property type="match status" value="1"/>
</dbReference>
<dbReference type="STRING" id="400727.A0A2T7NEP4"/>
<evidence type="ECO:0000256" key="5">
    <source>
        <dbReference type="ARBA" id="ARBA00022763"/>
    </source>
</evidence>
<feature type="compositionally biased region" description="Basic residues" evidence="13">
    <location>
        <begin position="88"/>
        <end position="99"/>
    </location>
</feature>
<sequence length="1158" mass="128899">MPRKKSTPATKQVTISKFFASKFGRDNKQTNGTKFVTDAEADDDLEPPPLAETQSKYAASTAGIGKQETPDKKGKKRKVVPKEAKPQVSKKPRGGKKKDKSTSPKSTEQFTSLFSKSSVTCAASRESASVRLQEFALREESSRDASAQRTLWKPKHLPDVLSHDQSQEEDMSVQSGSESGDESQGVSDFTANSSIKEGKDKSKCAKTKRTSKAGPSKMEKLSAFIPVASSHFSSSFNKPKKPKFTPLEQQYLEIKEKYPDAILLVECGYKYRFFGTDAEIAAKELKIFCHPNHNFMTASIPVHRLFVHVRRLVAAGYKVGVVKQTETAALKAAGDNRNAPFTRRLTALYTKSTLIGEDILVSERNQSSSVSDFDGVSSVTEGLHPNSYLMCVYDFPSDSRSKNQQQIAMVAVDPATSDIVFDSFLDGESRQELETRISHIQPVEVLISVSPTRATDKLIQSLVAISSTADDRIRVESMEEEKFSYGQAFETVSNFYSSVNVRGLQDVLALPKPVVCCVGALITYLKDFNLQNILALTSNFHQFSSKSKYLHLPAACLRNLEIFQNATNGSEHGSLFWLLDNTVSRFGKRLLKSWVAQPLRTLSDIKARQDAVQDLCTGKTQGLKRLQESLARAPDLERGLCSIYHNKSSATEFVSVAKSLSKLCQEIHLLQTTDLTHIESTLLKQVLTEVPDLLEDVKDFADTINEKAARENKKADLFVDNGRFPEITEVKKHISDVLQEIRDHRREIRLALRQPSLDYTTVMQTEFLVEVKNTQLHTVPADWTKISSTKMVTRFHPPFVVAKYKQLNQLKEKLIVTVTDCWQKFLREFSEGFVRYRKGVQLIASLDAFMSLAKVAMQDGYCRPEVINDAVMIEVENGRHPVIDSLKREQEQYVPNSTSLNADAQRVMVVTGPNMGGKSSYIRQVALISVMTQIGSFVPATSARLGILDAIFTRMGAEDEIFKGRSTFMVELQEAAEILTAATSRSLVIMDELGRGTSTHDGVAIAYATLRHFITMTRCLTLFVTHYPLLAEFQALFPATVGNFHMAFLLYDGSSGNTSQDKNKASKDDGNMDSEDTGDEEVLTFLYQLTPGAAGKSYGLNVARLAHIPRSILDVATTMSHQLEEQINQRRQAREKFASLFHATTASNIKEVFSGNVE</sequence>
<dbReference type="InterPro" id="IPR007695">
    <property type="entry name" value="DNA_mismatch_repair_MutS-lik_N"/>
</dbReference>
<dbReference type="Pfam" id="PF00488">
    <property type="entry name" value="MutS_V"/>
    <property type="match status" value="1"/>
</dbReference>
<comment type="subcellular location">
    <subcellularLocation>
        <location evidence="1">Nucleus</location>
    </subcellularLocation>
</comment>
<organism evidence="15 16">
    <name type="scientific">Pomacea canaliculata</name>
    <name type="common">Golden apple snail</name>
    <dbReference type="NCBI Taxonomy" id="400727"/>
    <lineage>
        <taxon>Eukaryota</taxon>
        <taxon>Metazoa</taxon>
        <taxon>Spiralia</taxon>
        <taxon>Lophotrochozoa</taxon>
        <taxon>Mollusca</taxon>
        <taxon>Gastropoda</taxon>
        <taxon>Caenogastropoda</taxon>
        <taxon>Architaenioglossa</taxon>
        <taxon>Ampullarioidea</taxon>
        <taxon>Ampullariidae</taxon>
        <taxon>Pomacea</taxon>
    </lineage>
</organism>
<dbReference type="InterPro" id="IPR007860">
    <property type="entry name" value="DNA_mmatch_repair_MutS_con_dom"/>
</dbReference>
<protein>
    <recommendedName>
        <fullName evidence="3 10">DNA mismatch repair protein MSH3</fullName>
    </recommendedName>
    <alternativeName>
        <fullName evidence="3 10">DNA mismatch repair protein MSH3</fullName>
    </alternativeName>
</protein>
<dbReference type="Gene3D" id="3.40.50.300">
    <property type="entry name" value="P-loop containing nucleotide triphosphate hydrolases"/>
    <property type="match status" value="1"/>
</dbReference>
<feature type="domain" description="DNA mismatch repair proteins mutS family" evidence="14">
    <location>
        <begin position="986"/>
        <end position="1002"/>
    </location>
</feature>
<dbReference type="GO" id="GO:0030983">
    <property type="term" value="F:mismatched DNA binding"/>
    <property type="evidence" value="ECO:0007669"/>
    <property type="project" value="UniProtKB-UniRule"/>
</dbReference>
<dbReference type="FunFam" id="1.10.1420.10:FF:000004">
    <property type="entry name" value="DNA mismatch repair protein Msh3"/>
    <property type="match status" value="1"/>
</dbReference>
<evidence type="ECO:0000256" key="11">
    <source>
        <dbReference type="RuleBase" id="RU003756"/>
    </source>
</evidence>
<dbReference type="OrthoDB" id="10252754at2759"/>
<evidence type="ECO:0000256" key="8">
    <source>
        <dbReference type="ARBA" id="ARBA00023204"/>
    </source>
</evidence>
<feature type="compositionally biased region" description="Basic and acidic residues" evidence="13">
    <location>
        <begin position="156"/>
        <end position="166"/>
    </location>
</feature>
<dbReference type="FunFam" id="3.40.1170.10:FF:000004">
    <property type="entry name" value="DNA mismatch repair protein"/>
    <property type="match status" value="1"/>
</dbReference>
<comment type="function">
    <text evidence="11">Component of the post-replicative DNA mismatch repair system (MMR).</text>
</comment>
<evidence type="ECO:0000256" key="3">
    <source>
        <dbReference type="ARBA" id="ARBA00022151"/>
    </source>
</evidence>
<evidence type="ECO:0000256" key="10">
    <source>
        <dbReference type="ARBA" id="ARBA00073774"/>
    </source>
</evidence>
<dbReference type="Gene3D" id="1.10.1420.10">
    <property type="match status" value="2"/>
</dbReference>
<dbReference type="Pfam" id="PF05190">
    <property type="entry name" value="MutS_IV"/>
    <property type="match status" value="1"/>
</dbReference>
<dbReference type="InterPro" id="IPR027417">
    <property type="entry name" value="P-loop_NTPase"/>
</dbReference>
<evidence type="ECO:0000256" key="4">
    <source>
        <dbReference type="ARBA" id="ARBA00022741"/>
    </source>
</evidence>
<dbReference type="InterPro" id="IPR007696">
    <property type="entry name" value="DNA_mismatch_repair_MutS_core"/>
</dbReference>
<dbReference type="GO" id="GO:0005634">
    <property type="term" value="C:nucleus"/>
    <property type="evidence" value="ECO:0007669"/>
    <property type="project" value="UniProtKB-SubCell"/>
</dbReference>
<name>A0A2T7NEP4_POMCA</name>
<dbReference type="NCBIfam" id="NF003810">
    <property type="entry name" value="PRK05399.1"/>
    <property type="match status" value="1"/>
</dbReference>
<comment type="similarity">
    <text evidence="2">Belongs to the DNA mismatch repair MutS family. MSH3 subfamily.</text>
</comment>
<feature type="region of interest" description="Disordered" evidence="13">
    <location>
        <begin position="1057"/>
        <end position="1077"/>
    </location>
</feature>
<keyword evidence="8 11" id="KW-0234">DNA repair</keyword>
<dbReference type="InterPro" id="IPR036187">
    <property type="entry name" value="DNA_mismatch_repair_MutS_sf"/>
</dbReference>
<keyword evidence="4 11" id="KW-0547">Nucleotide-binding</keyword>
<evidence type="ECO:0000256" key="12">
    <source>
        <dbReference type="SAM" id="Coils"/>
    </source>
</evidence>
<evidence type="ECO:0000313" key="15">
    <source>
        <dbReference type="EMBL" id="PVD19644.1"/>
    </source>
</evidence>
<dbReference type="Gene3D" id="3.30.420.110">
    <property type="entry name" value="MutS, connector domain"/>
    <property type="match status" value="1"/>
</dbReference>
<keyword evidence="5 11" id="KW-0227">DNA damage</keyword>
<dbReference type="GO" id="GO:0140664">
    <property type="term" value="F:ATP-dependent DNA damage sensor activity"/>
    <property type="evidence" value="ECO:0007669"/>
    <property type="project" value="InterPro"/>
</dbReference>
<evidence type="ECO:0000256" key="13">
    <source>
        <dbReference type="SAM" id="MobiDB-lite"/>
    </source>
</evidence>
<dbReference type="GO" id="GO:0006312">
    <property type="term" value="P:mitotic recombination"/>
    <property type="evidence" value="ECO:0007669"/>
    <property type="project" value="TreeGrafter"/>
</dbReference>
<evidence type="ECO:0000256" key="7">
    <source>
        <dbReference type="ARBA" id="ARBA00023125"/>
    </source>
</evidence>
<evidence type="ECO:0000259" key="14">
    <source>
        <dbReference type="PROSITE" id="PS00486"/>
    </source>
</evidence>
<dbReference type="InterPro" id="IPR007861">
    <property type="entry name" value="DNA_mismatch_repair_MutS_clamp"/>
</dbReference>
<dbReference type="SUPFAM" id="SSF55271">
    <property type="entry name" value="DNA repair protein MutS, domain I"/>
    <property type="match status" value="1"/>
</dbReference>
<feature type="compositionally biased region" description="Polar residues" evidence="13">
    <location>
        <begin position="108"/>
        <end position="121"/>
    </location>
</feature>
<feature type="compositionally biased region" description="Basic and acidic residues" evidence="13">
    <location>
        <begin position="1061"/>
        <end position="1070"/>
    </location>
</feature>
<dbReference type="EMBL" id="PZQS01000013">
    <property type="protein sequence ID" value="PVD19644.1"/>
    <property type="molecule type" value="Genomic_DNA"/>
</dbReference>
<feature type="compositionally biased region" description="Low complexity" evidence="13">
    <location>
        <begin position="172"/>
        <end position="188"/>
    </location>
</feature>
<evidence type="ECO:0000256" key="6">
    <source>
        <dbReference type="ARBA" id="ARBA00022840"/>
    </source>
</evidence>
<keyword evidence="7 11" id="KW-0238">DNA-binding</keyword>
<dbReference type="PROSITE" id="PS00486">
    <property type="entry name" value="DNA_MISMATCH_REPAIR_2"/>
    <property type="match status" value="1"/>
</dbReference>